<dbReference type="EMBL" id="MF448340">
    <property type="protein sequence ID" value="ASU00301.1"/>
    <property type="molecule type" value="Genomic_DNA"/>
</dbReference>
<reference evidence="1 2" key="1">
    <citation type="submission" date="2017-07" db="EMBL/GenBank/DDBJ databases">
        <title>In vitro design and evaluation of phage cocktails against multidrug-resistant Aeromonas salmonicida.</title>
        <authorList>
            <person name="Chen L."/>
            <person name="Yuan S."/>
            <person name="Ma Y."/>
        </authorList>
    </citation>
    <scope>NUCLEOTIDE SEQUENCE [LARGE SCALE GENOMIC DNA]</scope>
</reference>
<evidence type="ECO:0008006" key="3">
    <source>
        <dbReference type="Google" id="ProtNLM"/>
    </source>
</evidence>
<dbReference type="RefSeq" id="YP_009834551.1">
    <property type="nucleotide sequence ID" value="NC_048673.1"/>
</dbReference>
<protein>
    <recommendedName>
        <fullName evidence="3">Lipoprotein</fullName>
    </recommendedName>
</protein>
<dbReference type="KEGG" id="vg:55604618"/>
<accession>A0A223LEX6</accession>
<dbReference type="Proteomes" id="UP000226092">
    <property type="component" value="Segment"/>
</dbReference>
<proteinExistence type="predicted"/>
<evidence type="ECO:0000313" key="2">
    <source>
        <dbReference type="Proteomes" id="UP000226092"/>
    </source>
</evidence>
<evidence type="ECO:0000313" key="1">
    <source>
        <dbReference type="EMBL" id="ASU00301.1"/>
    </source>
</evidence>
<name>A0A223LEX6_9CAUD</name>
<dbReference type="GeneID" id="55604618"/>
<sequence length="103" mass="11414">MKALIVGLTLLLVGCVPVSVVNTFSVRESVTVIKWDPVNRYISFVSDSGLVVTNVYIWDACKGCYSIIGDKMNVTITQQVKSDNTTELVVDPNEVGKQMRKFK</sequence>
<dbReference type="PROSITE" id="PS51257">
    <property type="entry name" value="PROKAR_LIPOPROTEIN"/>
    <property type="match status" value="1"/>
</dbReference>
<organism evidence="1 2">
    <name type="scientific">Aeromonas phage AS-zj</name>
    <dbReference type="NCBI Taxonomy" id="2024208"/>
    <lineage>
        <taxon>Viruses</taxon>
        <taxon>Duplodnaviria</taxon>
        <taxon>Heunggongvirae</taxon>
        <taxon>Uroviricota</taxon>
        <taxon>Caudoviricetes</taxon>
        <taxon>Pantevenvirales</taxon>
        <taxon>Straboviridae</taxon>
        <taxon>Emmerichvirinae</taxon>
        <taxon>Ceceduovirus</taxon>
        <taxon>Ceceduovirus aszj</taxon>
    </lineage>
</organism>
<keyword evidence="2" id="KW-1185">Reference proteome</keyword>